<organism evidence="3 4">
    <name type="scientific">Engelhardtia mirabilis</name>
    <dbReference type="NCBI Taxonomy" id="2528011"/>
    <lineage>
        <taxon>Bacteria</taxon>
        <taxon>Pseudomonadati</taxon>
        <taxon>Planctomycetota</taxon>
        <taxon>Planctomycetia</taxon>
        <taxon>Planctomycetia incertae sedis</taxon>
        <taxon>Engelhardtia</taxon>
    </lineage>
</organism>
<dbReference type="GO" id="GO:0047753">
    <property type="term" value="F:choline-sulfatase activity"/>
    <property type="evidence" value="ECO:0007669"/>
    <property type="project" value="UniProtKB-EC"/>
</dbReference>
<evidence type="ECO:0000259" key="2">
    <source>
        <dbReference type="Pfam" id="PF00884"/>
    </source>
</evidence>
<feature type="domain" description="Sulfatase N-terminal" evidence="2">
    <location>
        <begin position="322"/>
        <end position="644"/>
    </location>
</feature>
<dbReference type="PANTHER" id="PTHR43751">
    <property type="entry name" value="SULFATASE"/>
    <property type="match status" value="1"/>
</dbReference>
<dbReference type="InterPro" id="IPR052701">
    <property type="entry name" value="GAG_Ulvan_Degrading_Sulfatases"/>
</dbReference>
<accession>A0A518BHG9</accession>
<feature type="compositionally biased region" description="Gly residues" evidence="1">
    <location>
        <begin position="875"/>
        <end position="884"/>
    </location>
</feature>
<dbReference type="PANTHER" id="PTHR43751:SF3">
    <property type="entry name" value="SULFATASE N-TERMINAL DOMAIN-CONTAINING PROTEIN"/>
    <property type="match status" value="1"/>
</dbReference>
<evidence type="ECO:0000256" key="1">
    <source>
        <dbReference type="SAM" id="MobiDB-lite"/>
    </source>
</evidence>
<evidence type="ECO:0000313" key="3">
    <source>
        <dbReference type="EMBL" id="QDU66427.1"/>
    </source>
</evidence>
<dbReference type="CDD" id="cd16148">
    <property type="entry name" value="sulfatase_like"/>
    <property type="match status" value="1"/>
</dbReference>
<dbReference type="Pfam" id="PF00884">
    <property type="entry name" value="Sulfatase"/>
    <property type="match status" value="1"/>
</dbReference>
<dbReference type="EMBL" id="CP036287">
    <property type="protein sequence ID" value="QDU66427.1"/>
    <property type="molecule type" value="Genomic_DNA"/>
</dbReference>
<feature type="compositionally biased region" description="Low complexity" evidence="1">
    <location>
        <begin position="848"/>
        <end position="858"/>
    </location>
</feature>
<dbReference type="RefSeq" id="WP_145064267.1">
    <property type="nucleotide sequence ID" value="NZ_CP036287.1"/>
</dbReference>
<dbReference type="InterPro" id="IPR017850">
    <property type="entry name" value="Alkaline_phosphatase_core_sf"/>
</dbReference>
<dbReference type="Gene3D" id="3.40.720.10">
    <property type="entry name" value="Alkaline Phosphatase, subunit A"/>
    <property type="match status" value="1"/>
</dbReference>
<gene>
    <name evidence="3" type="primary">betC_9</name>
    <name evidence="3" type="ORF">Pla133_14990</name>
</gene>
<proteinExistence type="predicted"/>
<reference evidence="3 4" key="1">
    <citation type="submission" date="2019-02" db="EMBL/GenBank/DDBJ databases">
        <title>Deep-cultivation of Planctomycetes and their phenomic and genomic characterization uncovers novel biology.</title>
        <authorList>
            <person name="Wiegand S."/>
            <person name="Jogler M."/>
            <person name="Boedeker C."/>
            <person name="Pinto D."/>
            <person name="Vollmers J."/>
            <person name="Rivas-Marin E."/>
            <person name="Kohn T."/>
            <person name="Peeters S.H."/>
            <person name="Heuer A."/>
            <person name="Rast P."/>
            <person name="Oberbeckmann S."/>
            <person name="Bunk B."/>
            <person name="Jeske O."/>
            <person name="Meyerdierks A."/>
            <person name="Storesund J.E."/>
            <person name="Kallscheuer N."/>
            <person name="Luecker S."/>
            <person name="Lage O.M."/>
            <person name="Pohl T."/>
            <person name="Merkel B.J."/>
            <person name="Hornburger P."/>
            <person name="Mueller R.-W."/>
            <person name="Bruemmer F."/>
            <person name="Labrenz M."/>
            <person name="Spormann A.M."/>
            <person name="Op den Camp H."/>
            <person name="Overmann J."/>
            <person name="Amann R."/>
            <person name="Jetten M.S.M."/>
            <person name="Mascher T."/>
            <person name="Medema M.H."/>
            <person name="Devos D.P."/>
            <person name="Kaster A.-K."/>
            <person name="Ovreas L."/>
            <person name="Rohde M."/>
            <person name="Galperin M.Y."/>
            <person name="Jogler C."/>
        </authorList>
    </citation>
    <scope>NUCLEOTIDE SEQUENCE [LARGE SCALE GENOMIC DNA]</scope>
    <source>
        <strain evidence="3 4">Pla133</strain>
    </source>
</reference>
<keyword evidence="4" id="KW-1185">Reference proteome</keyword>
<dbReference type="KEGG" id="pbap:Pla133_14990"/>
<dbReference type="EC" id="3.1.6.6" evidence="3"/>
<sequence length="884" mass="95279">MQLNDPARGLLLVALAAVLPASCGGSNGPVTPGQPGVLSKSDEFVEPLLARASLERVADVAAYEPEAEGFGERGLGGWRHLTEVHQGRDCVITVHGLGRLRLTAGQPRDRRITFEAARGPGLEGAEPATLSAELGGEHFELGELSGEWREYGFEVPAKHWTEGGNRLVLQAHPEGNQESRLLAVASVHVDAVDDAGAAEPKPSPGSATPGTERLGAADAVRMQVAGTAGGSLTVALEAQVGGELLIRLVELNPTTGLAGRVALEEAVGVSPGKLTTSELELPSDAPPLAELELRWYPDDDRGSATLVRADLNRATGKPPALVIFLSVDTLAALNMSLYGYGRETTPGLDRLAGSSFVFDRATSNSGWTLPSYISQLTALLPNSHRVTTAERREDATIYSEFQLTQNRLTMAELMNAAGYETGAIVDNPFIANLRGVGQGFERFDITPSERELKDFEGGIQLVNRTALEWIDGWDQKRPLFLFLQVLDVHGPYITTAPWRGTFKSAEQGPLAPLAGTFVTARGSVPDYVALGAQELGFERTDVAPVGAILDAYDEKVLEMDARIAQLLDALAERGLRDDVLFVLSADHGEVTTQRGMYFRHGSVYEPSIHVPLLIDLPGAQKAGVRVEDRVQLVDLMPTLAELAGLDPEPFSFHGRSLVPLLRGESLKPRPVVVQTTFKNQRAVLHGDWKLIFVEPWMIPNLSSALTWDYMWEPWAEAFPELAAELAGTTDLSEPPRYDQQRFEAFDERHPKVFWQTKMFFKDRGPVYRLYNLADDPLEEHDLASARPDMVATLRALLDHSETMTVESQLLAELDQSENQMSEAVLAELALLGYVDPADVKDDADDQVGGEAADGAADAGAGGDGDDGGAAPVGDPPGGDTPGQD</sequence>
<dbReference type="SUPFAM" id="SSF53649">
    <property type="entry name" value="Alkaline phosphatase-like"/>
    <property type="match status" value="1"/>
</dbReference>
<dbReference type="Proteomes" id="UP000316921">
    <property type="component" value="Chromosome"/>
</dbReference>
<dbReference type="Gene3D" id="3.30.1120.10">
    <property type="match status" value="1"/>
</dbReference>
<dbReference type="AlphaFoldDB" id="A0A518BHG9"/>
<name>A0A518BHG9_9BACT</name>
<protein>
    <submittedName>
        <fullName evidence="3">Choline-sulfatase</fullName>
        <ecNumber evidence="3">3.1.6.6</ecNumber>
    </submittedName>
</protein>
<dbReference type="InterPro" id="IPR000917">
    <property type="entry name" value="Sulfatase_N"/>
</dbReference>
<feature type="region of interest" description="Disordered" evidence="1">
    <location>
        <begin position="841"/>
        <end position="884"/>
    </location>
</feature>
<keyword evidence="3" id="KW-0378">Hydrolase</keyword>
<evidence type="ECO:0000313" key="4">
    <source>
        <dbReference type="Proteomes" id="UP000316921"/>
    </source>
</evidence>